<dbReference type="HOGENOM" id="CLU_121306_0_0_9"/>
<dbReference type="InterPro" id="IPR045492">
    <property type="entry name" value="DUF6434"/>
</dbReference>
<feature type="domain" description="DUF6434" evidence="1">
    <location>
        <begin position="71"/>
        <end position="126"/>
    </location>
</feature>
<dbReference type="RefSeq" id="WP_010757090.1">
    <property type="nucleotide sequence ID" value="NZ_ASWD01000001.1"/>
</dbReference>
<sequence length="192" mass="22657">MTIQKLSKQLTEKQFRHYYYLKEDLISFCRQEHLQTTGSKQELTDRIAHYLTTGERQTVQRFSKKNTRTAIRLSEQIEENIVCSEIHRAFFKEQIGPQFSFNVLFQKWLKQNAGKTYEEAVTAYQEILAQKKAKPTQIAQQFEYNAYIRSFFAANKGRKLSEAITCWNYKKTQPGSNEFEIQDMEILKEGGE</sequence>
<dbReference type="Pfam" id="PF20026">
    <property type="entry name" value="DUF6434"/>
    <property type="match status" value="1"/>
</dbReference>
<evidence type="ECO:0000313" key="2">
    <source>
        <dbReference type="EMBL" id="EOH94364.1"/>
    </source>
</evidence>
<organism evidence="2 3">
    <name type="scientific">Enterococcus pallens ATCC BAA-351</name>
    <dbReference type="NCBI Taxonomy" id="1158607"/>
    <lineage>
        <taxon>Bacteria</taxon>
        <taxon>Bacillati</taxon>
        <taxon>Bacillota</taxon>
        <taxon>Bacilli</taxon>
        <taxon>Lactobacillales</taxon>
        <taxon>Enterococcaceae</taxon>
        <taxon>Enterococcus</taxon>
    </lineage>
</organism>
<name>R2T282_9ENTE</name>
<keyword evidence="3" id="KW-1185">Reference proteome</keyword>
<gene>
    <name evidence="2" type="ORF">UAU_02099</name>
</gene>
<reference evidence="2 3" key="1">
    <citation type="submission" date="2013-02" db="EMBL/GenBank/DDBJ databases">
        <title>The Genome Sequence of Enterococcus pallens BAA-351.</title>
        <authorList>
            <consortium name="The Broad Institute Genome Sequencing Platform"/>
            <consortium name="The Broad Institute Genome Sequencing Center for Infectious Disease"/>
            <person name="Earl A.M."/>
            <person name="Gilmore M.S."/>
            <person name="Lebreton F."/>
            <person name="Walker B."/>
            <person name="Young S.K."/>
            <person name="Zeng Q."/>
            <person name="Gargeya S."/>
            <person name="Fitzgerald M."/>
            <person name="Haas B."/>
            <person name="Abouelleil A."/>
            <person name="Alvarado L."/>
            <person name="Arachchi H.M."/>
            <person name="Berlin A.M."/>
            <person name="Chapman S.B."/>
            <person name="Dewar J."/>
            <person name="Goldberg J."/>
            <person name="Griggs A."/>
            <person name="Gujja S."/>
            <person name="Hansen M."/>
            <person name="Howarth C."/>
            <person name="Imamovic A."/>
            <person name="Larimer J."/>
            <person name="McCowan C."/>
            <person name="Murphy C."/>
            <person name="Neiman D."/>
            <person name="Pearson M."/>
            <person name="Priest M."/>
            <person name="Roberts A."/>
            <person name="Saif S."/>
            <person name="Shea T."/>
            <person name="Sisk P."/>
            <person name="Sykes S."/>
            <person name="Wortman J."/>
            <person name="Nusbaum C."/>
            <person name="Birren B."/>
        </authorList>
    </citation>
    <scope>NUCLEOTIDE SEQUENCE [LARGE SCALE GENOMIC DNA]</scope>
    <source>
        <strain evidence="2 3">ATCC BAA-351</strain>
    </source>
</reference>
<dbReference type="Pfam" id="PF18953">
    <property type="entry name" value="SAP_new25"/>
    <property type="match status" value="1"/>
</dbReference>
<dbReference type="OrthoDB" id="9778090at2"/>
<protein>
    <recommendedName>
        <fullName evidence="1">DUF6434 domain-containing protein</fullName>
    </recommendedName>
</protein>
<evidence type="ECO:0000259" key="1">
    <source>
        <dbReference type="Pfam" id="PF20026"/>
    </source>
</evidence>
<comment type="caution">
    <text evidence="2">The sequence shown here is derived from an EMBL/GenBank/DDBJ whole genome shotgun (WGS) entry which is preliminary data.</text>
</comment>
<dbReference type="EMBL" id="AJAQ01000015">
    <property type="protein sequence ID" value="EOH94364.1"/>
    <property type="molecule type" value="Genomic_DNA"/>
</dbReference>
<proteinExistence type="predicted"/>
<accession>R2T282</accession>
<dbReference type="STRING" id="160454.RV10_GL001841"/>
<dbReference type="PATRIC" id="fig|1158607.3.peg.2071"/>
<dbReference type="Proteomes" id="UP000013782">
    <property type="component" value="Unassembled WGS sequence"/>
</dbReference>
<evidence type="ECO:0000313" key="3">
    <source>
        <dbReference type="Proteomes" id="UP000013782"/>
    </source>
</evidence>
<dbReference type="AlphaFoldDB" id="R2T282"/>
<dbReference type="eggNOG" id="ENOG502ZBZG">
    <property type="taxonomic scope" value="Bacteria"/>
</dbReference>